<gene>
    <name evidence="1" type="ordered locus">BMS_0655</name>
</gene>
<dbReference type="PATRIC" id="fig|862908.3.peg.630"/>
<evidence type="ECO:0000313" key="2">
    <source>
        <dbReference type="Proteomes" id="UP000008963"/>
    </source>
</evidence>
<dbReference type="EMBL" id="FQ312005">
    <property type="protein sequence ID" value="CBW25562.1"/>
    <property type="molecule type" value="Genomic_DNA"/>
</dbReference>
<dbReference type="KEGG" id="bmx:BMS_0655"/>
<name>E1X590_HALMS</name>
<dbReference type="AlphaFoldDB" id="E1X590"/>
<evidence type="ECO:0000313" key="1">
    <source>
        <dbReference type="EMBL" id="CBW25562.1"/>
    </source>
</evidence>
<sequence>MKYIILTILFLASSCSSYTLKNYERRNERTYEDGNGVIQYFLADLPNWANFSSAGSCHRNFPVRYLNIKNLRDSFALSYEEAIQFQLMFNEYSKEKKEMAKASYIPFKDEEKIFYTVLDKIKAGIRNFQKPKYNVVNLIWIDDALSNKKSLQKLKKVTKSEKFGTGHPVFISLCLNRVELKDYLAKVGIRVPGAKFLSYELLNPFDHQNNLVAVPIIDLNRVFNKNQKIQLFLPKDRPFEFKGKVKLVDF</sequence>
<organism evidence="1 2">
    <name type="scientific">Halobacteriovorax marinus (strain ATCC BAA-682 / DSM 15412 / SJ)</name>
    <name type="common">Bacteriovorax marinus</name>
    <dbReference type="NCBI Taxonomy" id="862908"/>
    <lineage>
        <taxon>Bacteria</taxon>
        <taxon>Pseudomonadati</taxon>
        <taxon>Bdellovibrionota</taxon>
        <taxon>Bacteriovoracia</taxon>
        <taxon>Bacteriovoracales</taxon>
        <taxon>Halobacteriovoraceae</taxon>
        <taxon>Halobacteriovorax</taxon>
    </lineage>
</organism>
<dbReference type="HOGENOM" id="CLU_1110202_0_0_7"/>
<accession>E1X590</accession>
<protein>
    <submittedName>
        <fullName evidence="1">Exported protein</fullName>
    </submittedName>
</protein>
<proteinExistence type="predicted"/>
<reference evidence="2" key="1">
    <citation type="journal article" date="2013" name="ISME J.">
        <title>A small predatory core genome in the divergent marine Bacteriovorax marinus SJ and the terrestrial Bdellovibrio bacteriovorus.</title>
        <authorList>
            <person name="Crossman L.C."/>
            <person name="Chen H."/>
            <person name="Cerdeno-Tarraga A.M."/>
            <person name="Brooks K."/>
            <person name="Quail M.A."/>
            <person name="Pineiro S.A."/>
            <person name="Hobley L."/>
            <person name="Sockett R.E."/>
            <person name="Bentley S.D."/>
            <person name="Parkhill J."/>
            <person name="Williams H.N."/>
            <person name="Stine O.C."/>
        </authorList>
    </citation>
    <scope>NUCLEOTIDE SEQUENCE [LARGE SCALE GENOMIC DNA]</scope>
    <source>
        <strain evidence="2">ATCC BAA-682 / DSM 15412 / SJ</strain>
    </source>
</reference>
<dbReference type="Proteomes" id="UP000008963">
    <property type="component" value="Chromosome"/>
</dbReference>
<dbReference type="OrthoDB" id="5291124at2"/>
<keyword evidence="2" id="KW-1185">Reference proteome</keyword>
<dbReference type="STRING" id="862908.BMS_0655"/>
<dbReference type="PROSITE" id="PS51257">
    <property type="entry name" value="PROKAR_LIPOPROTEIN"/>
    <property type="match status" value="1"/>
</dbReference>
<dbReference type="RefSeq" id="WP_014243348.1">
    <property type="nucleotide sequence ID" value="NC_016620.1"/>
</dbReference>